<evidence type="ECO:0000256" key="5">
    <source>
        <dbReference type="ARBA" id="ARBA00023128"/>
    </source>
</evidence>
<dbReference type="GO" id="GO:0005741">
    <property type="term" value="C:mitochondrial outer membrane"/>
    <property type="evidence" value="ECO:0007669"/>
    <property type="project" value="UniProtKB-SubCell"/>
</dbReference>
<keyword evidence="3" id="KW-1000">Mitochondrion outer membrane</keyword>
<comment type="subcellular location">
    <subcellularLocation>
        <location evidence="1">Mitochondrion outer membrane</location>
        <topology evidence="1">Peripheral membrane protein</topology>
    </subcellularLocation>
</comment>
<dbReference type="PANTHER" id="PTHR14097:SF7">
    <property type="entry name" value="OXIDOREDUCTASE HTATIP2"/>
    <property type="match status" value="1"/>
</dbReference>
<evidence type="ECO:0000256" key="4">
    <source>
        <dbReference type="ARBA" id="ARBA00022946"/>
    </source>
</evidence>
<evidence type="ECO:0000313" key="8">
    <source>
        <dbReference type="EMBL" id="KEQ77498.1"/>
    </source>
</evidence>
<evidence type="ECO:0000256" key="2">
    <source>
        <dbReference type="ARBA" id="ARBA00006617"/>
    </source>
</evidence>
<dbReference type="OrthoDB" id="430436at2759"/>
<name>A0A074WWC3_9PEZI</name>
<keyword evidence="5" id="KW-0496">Mitochondrion</keyword>
<keyword evidence="9" id="KW-1185">Reference proteome</keyword>
<dbReference type="FunFam" id="3.40.50.720:FF:000366">
    <property type="entry name" value="Protein FMP52, mitochondrial"/>
    <property type="match status" value="1"/>
</dbReference>
<dbReference type="InterPro" id="IPR016040">
    <property type="entry name" value="NAD(P)-bd_dom"/>
</dbReference>
<sequence length="231" mass="24730">MTNAVVFGSTGAVGSQILATLLSSSSCTTLTTVSRRAPQTQSPKLQAIIETDTARWDSLIAKLSPTPSVVFNAVGTTFASAGSVAAQWAIDHDLCVENAKAAKAAGVGTYVYCSSAGTSSSLSPFALTPYAKMKRGVENAIKDLDFDNAIILRPGMILGRESPKNKWLEDIFDGLKRISQGFQDKWAQDQTVIGRAAVAAVAMVERGKAPSRFWILEQSDIVKLGRDEWKD</sequence>
<dbReference type="EMBL" id="KL584702">
    <property type="protein sequence ID" value="KEQ77498.1"/>
    <property type="molecule type" value="Genomic_DNA"/>
</dbReference>
<reference evidence="8 9" key="1">
    <citation type="journal article" date="2014" name="BMC Genomics">
        <title>Genome sequencing of four Aureobasidium pullulans varieties: biotechnological potential, stress tolerance, and description of new species.</title>
        <authorList>
            <person name="Gostin Ar C."/>
            <person name="Ohm R.A."/>
            <person name="Kogej T."/>
            <person name="Sonjak S."/>
            <person name="Turk M."/>
            <person name="Zajc J."/>
            <person name="Zalar P."/>
            <person name="Grube M."/>
            <person name="Sun H."/>
            <person name="Han J."/>
            <person name="Sharma A."/>
            <person name="Chiniquy J."/>
            <person name="Ngan C.Y."/>
            <person name="Lipzen A."/>
            <person name="Barry K."/>
            <person name="Grigoriev I.V."/>
            <person name="Gunde-Cimerman N."/>
        </authorList>
    </citation>
    <scope>NUCLEOTIDE SEQUENCE [LARGE SCALE GENOMIC DNA]</scope>
    <source>
        <strain evidence="8 9">CBS 147.97</strain>
    </source>
</reference>
<proteinExistence type="inferred from homology"/>
<comment type="similarity">
    <text evidence="2">Belongs to the FMP52 family.</text>
</comment>
<dbReference type="GeneID" id="25414468"/>
<dbReference type="AlphaFoldDB" id="A0A074WWC3"/>
<dbReference type="InterPro" id="IPR036291">
    <property type="entry name" value="NAD(P)-bd_dom_sf"/>
</dbReference>
<evidence type="ECO:0000256" key="6">
    <source>
        <dbReference type="ARBA" id="ARBA00023136"/>
    </source>
</evidence>
<dbReference type="STRING" id="1043004.A0A074WWC3"/>
<gene>
    <name evidence="8" type="ORF">M436DRAFT_68696</name>
</gene>
<organism evidence="8 9">
    <name type="scientific">Aureobasidium namibiae CBS 147.97</name>
    <dbReference type="NCBI Taxonomy" id="1043004"/>
    <lineage>
        <taxon>Eukaryota</taxon>
        <taxon>Fungi</taxon>
        <taxon>Dikarya</taxon>
        <taxon>Ascomycota</taxon>
        <taxon>Pezizomycotina</taxon>
        <taxon>Dothideomycetes</taxon>
        <taxon>Dothideomycetidae</taxon>
        <taxon>Dothideales</taxon>
        <taxon>Saccotheciaceae</taxon>
        <taxon>Aureobasidium</taxon>
    </lineage>
</organism>
<accession>A0A074WWC3</accession>
<dbReference type="Proteomes" id="UP000027730">
    <property type="component" value="Unassembled WGS sequence"/>
</dbReference>
<evidence type="ECO:0000256" key="3">
    <source>
        <dbReference type="ARBA" id="ARBA00022787"/>
    </source>
</evidence>
<dbReference type="SUPFAM" id="SSF51735">
    <property type="entry name" value="NAD(P)-binding Rossmann-fold domains"/>
    <property type="match status" value="1"/>
</dbReference>
<evidence type="ECO:0000259" key="7">
    <source>
        <dbReference type="Pfam" id="PF13460"/>
    </source>
</evidence>
<protein>
    <submittedName>
        <fullName evidence="8">NAD(P)-binding protein</fullName>
    </submittedName>
</protein>
<evidence type="ECO:0000313" key="9">
    <source>
        <dbReference type="Proteomes" id="UP000027730"/>
    </source>
</evidence>
<dbReference type="Gene3D" id="3.40.50.720">
    <property type="entry name" value="NAD(P)-binding Rossmann-like Domain"/>
    <property type="match status" value="1"/>
</dbReference>
<dbReference type="GO" id="GO:0051170">
    <property type="term" value="P:import into nucleus"/>
    <property type="evidence" value="ECO:0007669"/>
    <property type="project" value="TreeGrafter"/>
</dbReference>
<dbReference type="RefSeq" id="XP_013432203.1">
    <property type="nucleotide sequence ID" value="XM_013576749.1"/>
</dbReference>
<dbReference type="Pfam" id="PF13460">
    <property type="entry name" value="NAD_binding_10"/>
    <property type="match status" value="1"/>
</dbReference>
<dbReference type="PANTHER" id="PTHR14097">
    <property type="entry name" value="OXIDOREDUCTASE HTATIP2"/>
    <property type="match status" value="1"/>
</dbReference>
<feature type="domain" description="NAD(P)-binding" evidence="7">
    <location>
        <begin position="8"/>
        <end position="163"/>
    </location>
</feature>
<keyword evidence="4" id="KW-0809">Transit peptide</keyword>
<keyword evidence="6" id="KW-0472">Membrane</keyword>
<evidence type="ECO:0000256" key="1">
    <source>
        <dbReference type="ARBA" id="ARBA00004450"/>
    </source>
</evidence>
<dbReference type="HOGENOM" id="CLU_071330_3_0_1"/>